<dbReference type="OrthoDB" id="2147503at2"/>
<evidence type="ECO:0000313" key="6">
    <source>
        <dbReference type="EMBL" id="MVX58579.1"/>
    </source>
</evidence>
<evidence type="ECO:0000256" key="5">
    <source>
        <dbReference type="HAMAP-Rule" id="MF_01553"/>
    </source>
</evidence>
<evidence type="ECO:0000313" key="9">
    <source>
        <dbReference type="Proteomes" id="UP000461595"/>
    </source>
</evidence>
<keyword evidence="1 5" id="KW-0240">DNA-directed RNA polymerase</keyword>
<dbReference type="AlphaFoldDB" id="A0A7X3G9A3"/>
<dbReference type="EMBL" id="WSRS01000015">
    <property type="protein sequence ID" value="MVX58579.1"/>
    <property type="molecule type" value="Genomic_DNA"/>
</dbReference>
<dbReference type="EC" id="2.7.7.6" evidence="5"/>
<dbReference type="Proteomes" id="UP000589521">
    <property type="component" value="Unassembled WGS sequence"/>
</dbReference>
<proteinExistence type="inferred from homology"/>
<evidence type="ECO:0000313" key="8">
    <source>
        <dbReference type="EMBL" id="NYS96710.1"/>
    </source>
</evidence>
<dbReference type="GO" id="GO:0006351">
    <property type="term" value="P:DNA-templated transcription"/>
    <property type="evidence" value="ECO:0007669"/>
    <property type="project" value="UniProtKB-UniRule"/>
</dbReference>
<evidence type="ECO:0000256" key="3">
    <source>
        <dbReference type="ARBA" id="ARBA00022695"/>
    </source>
</evidence>
<dbReference type="Proteomes" id="UP000563349">
    <property type="component" value="Unassembled WGS sequence"/>
</dbReference>
<comment type="catalytic activity">
    <reaction evidence="5">
        <text>RNA(n) + a ribonucleoside 5'-triphosphate = RNA(n+1) + diphosphate</text>
        <dbReference type="Rhea" id="RHEA:21248"/>
        <dbReference type="Rhea" id="RHEA-COMP:14527"/>
        <dbReference type="Rhea" id="RHEA-COMP:17342"/>
        <dbReference type="ChEBI" id="CHEBI:33019"/>
        <dbReference type="ChEBI" id="CHEBI:61557"/>
        <dbReference type="ChEBI" id="CHEBI:140395"/>
        <dbReference type="EC" id="2.7.7.6"/>
    </reaction>
</comment>
<keyword evidence="3 5" id="KW-0548">Nucleotidyltransferase</keyword>
<dbReference type="GO" id="GO:0000428">
    <property type="term" value="C:DNA-directed RNA polymerase complex"/>
    <property type="evidence" value="ECO:0007669"/>
    <property type="project" value="UniProtKB-KW"/>
</dbReference>
<dbReference type="EMBL" id="JACBYG010000082">
    <property type="protein sequence ID" value="NYS49590.1"/>
    <property type="molecule type" value="Genomic_DNA"/>
</dbReference>
<organism evidence="6 9">
    <name type="scientific">Streptococcus danieliae</name>
    <dbReference type="NCBI Taxonomy" id="747656"/>
    <lineage>
        <taxon>Bacteria</taxon>
        <taxon>Bacillati</taxon>
        <taxon>Bacillota</taxon>
        <taxon>Bacilli</taxon>
        <taxon>Lactobacillales</taxon>
        <taxon>Streptococcaceae</taxon>
        <taxon>Streptococcus</taxon>
    </lineage>
</organism>
<dbReference type="NCBIfam" id="NF010188">
    <property type="entry name" value="PRK13667.1"/>
    <property type="match status" value="1"/>
</dbReference>
<dbReference type="HAMAP" id="MF_01553">
    <property type="entry name" value="RNApol_bact_RpoY"/>
    <property type="match status" value="1"/>
</dbReference>
<dbReference type="GO" id="GO:0003899">
    <property type="term" value="F:DNA-directed RNA polymerase activity"/>
    <property type="evidence" value="ECO:0007669"/>
    <property type="project" value="UniProtKB-UniRule"/>
</dbReference>
<keyword evidence="4 5" id="KW-0804">Transcription</keyword>
<comment type="similarity">
    <text evidence="5">Belongs to the RNA polymerase subunit epsilon family.</text>
</comment>
<keyword evidence="2 5" id="KW-0808">Transferase</keyword>
<comment type="function">
    <text evidence="5">A non-essential component of RNA polymerase (RNAP).</text>
</comment>
<accession>A0A7X3G9A3</accession>
<protein>
    <recommendedName>
        <fullName evidence="5">DNA-directed RNA polymerase subunit epsilon</fullName>
        <shortName evidence="5">RNAP epsilon subunit</shortName>
        <ecNumber evidence="5">2.7.7.6</ecNumber>
    </recommendedName>
    <alternativeName>
        <fullName evidence="5">RNA polymerase epsilon subunit</fullName>
    </alternativeName>
    <alternativeName>
        <fullName evidence="5">Transcriptase subunit epsilon</fullName>
    </alternativeName>
</protein>
<dbReference type="Pfam" id="PF07288">
    <property type="entry name" value="RpoY"/>
    <property type="match status" value="1"/>
</dbReference>
<dbReference type="Gene3D" id="3.10.20.730">
    <property type="entry name" value="RNAP, epsilon subunit-like"/>
    <property type="match status" value="1"/>
</dbReference>
<name>A0A7X3G9A3_9STRE</name>
<comment type="caution">
    <text evidence="6">The sequence shown here is derived from an EMBL/GenBank/DDBJ whole genome shotgun (WGS) entry which is preliminary data.</text>
</comment>
<evidence type="ECO:0000256" key="2">
    <source>
        <dbReference type="ARBA" id="ARBA00022679"/>
    </source>
</evidence>
<dbReference type="EMBL" id="JACBXX010000132">
    <property type="protein sequence ID" value="NYS96710.1"/>
    <property type="molecule type" value="Genomic_DNA"/>
</dbReference>
<reference evidence="6 9" key="1">
    <citation type="submission" date="2019-12" db="EMBL/GenBank/DDBJ databases">
        <title>Microbes associate with the intestines of laboratory mice.</title>
        <authorList>
            <person name="Navarre W."/>
            <person name="Wong E."/>
        </authorList>
    </citation>
    <scope>NUCLEOTIDE SEQUENCE [LARGE SCALE GENOMIC DNA]</scope>
    <source>
        <strain evidence="6 9">NM51_B2-22</strain>
    </source>
</reference>
<evidence type="ECO:0000313" key="7">
    <source>
        <dbReference type="EMBL" id="NYS49590.1"/>
    </source>
</evidence>
<evidence type="ECO:0000313" key="10">
    <source>
        <dbReference type="Proteomes" id="UP000563349"/>
    </source>
</evidence>
<sequence length="78" mass="9258">MIFKVYYQETKDRSPRRETTRSLYLEIDAQTELEGRIQARQLVENNTNYNIELIEALSENHLAYEKENANFALTEFPS</sequence>
<dbReference type="Proteomes" id="UP000461595">
    <property type="component" value="Unassembled WGS sequence"/>
</dbReference>
<reference evidence="10 11" key="2">
    <citation type="submission" date="2020-07" db="EMBL/GenBank/DDBJ databases">
        <title>MOT database genomes.</title>
        <authorList>
            <person name="Joseph S."/>
            <person name="Aduse-Opoku J."/>
            <person name="Hashim A."/>
            <person name="Wade W."/>
            <person name="Curtis M."/>
        </authorList>
    </citation>
    <scope>NUCLEOTIDE SEQUENCE [LARGE SCALE GENOMIC DNA]</scope>
    <source>
        <strain evidence="7 10">CCW311</strain>
        <strain evidence="8 11">STR</strain>
    </source>
</reference>
<gene>
    <name evidence="5" type="primary">rpoY</name>
    <name evidence="6" type="ORF">E5983_02795</name>
    <name evidence="7" type="ORF">HZY93_06405</name>
    <name evidence="8" type="ORF">HZY94_05900</name>
</gene>
<keyword evidence="10" id="KW-1185">Reference proteome</keyword>
<evidence type="ECO:0000256" key="1">
    <source>
        <dbReference type="ARBA" id="ARBA00022478"/>
    </source>
</evidence>
<dbReference type="GO" id="GO:0003677">
    <property type="term" value="F:DNA binding"/>
    <property type="evidence" value="ECO:0007669"/>
    <property type="project" value="UniProtKB-UniRule"/>
</dbReference>
<evidence type="ECO:0000313" key="11">
    <source>
        <dbReference type="Proteomes" id="UP000589521"/>
    </source>
</evidence>
<dbReference type="InterPro" id="IPR009907">
    <property type="entry name" value="RpoY"/>
</dbReference>
<comment type="subunit">
    <text evidence="5">RNAP is composed of a core of 2 alpha, a beta and a beta' subunit. The core is associated with a delta subunit, and at least one of epsilon or omega. When a sigma factor is associated with the core the holoenzyme is formed, which can initiate transcription.</text>
</comment>
<evidence type="ECO:0000256" key="4">
    <source>
        <dbReference type="ARBA" id="ARBA00023163"/>
    </source>
</evidence>
<dbReference type="RefSeq" id="WP_160332398.1">
    <property type="nucleotide sequence ID" value="NZ_CATKDJ010000091.1"/>
</dbReference>